<keyword evidence="2 6" id="KW-0479">Metal-binding</keyword>
<evidence type="ECO:0000256" key="1">
    <source>
        <dbReference type="ARBA" id="ARBA00022448"/>
    </source>
</evidence>
<evidence type="ECO:0000256" key="5">
    <source>
        <dbReference type="ARBA" id="ARBA00023014"/>
    </source>
</evidence>
<organism evidence="7 8">
    <name type="scientific">Caballeronia catudaia</name>
    <dbReference type="NCBI Taxonomy" id="1777136"/>
    <lineage>
        <taxon>Bacteria</taxon>
        <taxon>Pseudomonadati</taxon>
        <taxon>Pseudomonadota</taxon>
        <taxon>Betaproteobacteria</taxon>
        <taxon>Burkholderiales</taxon>
        <taxon>Burkholderiaceae</taxon>
        <taxon>Caballeronia</taxon>
    </lineage>
</organism>
<evidence type="ECO:0000313" key="7">
    <source>
        <dbReference type="EMBL" id="SAK78057.1"/>
    </source>
</evidence>
<dbReference type="RefSeq" id="WP_061126374.1">
    <property type="nucleotide sequence ID" value="NZ_FCOF02000024.1"/>
</dbReference>
<reference evidence="7" key="1">
    <citation type="submission" date="2016-01" db="EMBL/GenBank/DDBJ databases">
        <authorList>
            <person name="Peeters C."/>
        </authorList>
    </citation>
    <scope>NUCLEOTIDE SEQUENCE [LARGE SCALE GENOMIC DNA]</scope>
    <source>
        <strain evidence="7">LMG 29318</strain>
    </source>
</reference>
<dbReference type="GO" id="GO:0005506">
    <property type="term" value="F:iron ion binding"/>
    <property type="evidence" value="ECO:0007669"/>
    <property type="project" value="UniProtKB-UniRule"/>
</dbReference>
<dbReference type="AlphaFoldDB" id="A0A158C958"/>
<accession>A0A158C958</accession>
<keyword evidence="4 6" id="KW-0408">Iron</keyword>
<dbReference type="EMBL" id="FCOF02000024">
    <property type="protein sequence ID" value="SAK78057.1"/>
    <property type="molecule type" value="Genomic_DNA"/>
</dbReference>
<proteinExistence type="predicted"/>
<dbReference type="SUPFAM" id="SSF54862">
    <property type="entry name" value="4Fe-4S ferredoxins"/>
    <property type="match status" value="1"/>
</dbReference>
<evidence type="ECO:0000256" key="4">
    <source>
        <dbReference type="ARBA" id="ARBA00023004"/>
    </source>
</evidence>
<comment type="caution">
    <text evidence="7">The sequence shown here is derived from an EMBL/GenBank/DDBJ whole genome shotgun (WGS) entry which is preliminary data.</text>
</comment>
<dbReference type="PANTHER" id="PTHR36923">
    <property type="entry name" value="FERREDOXIN"/>
    <property type="match status" value="1"/>
</dbReference>
<dbReference type="Gene3D" id="3.30.70.20">
    <property type="match status" value="1"/>
</dbReference>
<dbReference type="Pfam" id="PF13370">
    <property type="entry name" value="Fer4_13"/>
    <property type="match status" value="1"/>
</dbReference>
<protein>
    <recommendedName>
        <fullName evidence="6">Ferredoxin</fullName>
    </recommendedName>
</protein>
<sequence>MANGNFKLRVAVDQDVCVGAGLCVLSTADVFDQRDEDGVVKLLQTEPDEALYEKVLGAARKCPSKAIKVEKLTGDAAAQENGQ</sequence>
<evidence type="ECO:0000256" key="2">
    <source>
        <dbReference type="ARBA" id="ARBA00022723"/>
    </source>
</evidence>
<evidence type="ECO:0000256" key="3">
    <source>
        <dbReference type="ARBA" id="ARBA00022982"/>
    </source>
</evidence>
<dbReference type="GO" id="GO:0051536">
    <property type="term" value="F:iron-sulfur cluster binding"/>
    <property type="evidence" value="ECO:0007669"/>
    <property type="project" value="UniProtKB-KW"/>
</dbReference>
<gene>
    <name evidence="7" type="primary">subB</name>
    <name evidence="7" type="ORF">AWB75_04614</name>
</gene>
<dbReference type="PRINTS" id="PR00352">
    <property type="entry name" value="3FE4SFRDOXIN"/>
</dbReference>
<keyword evidence="1 6" id="KW-0813">Transport</keyword>
<keyword evidence="3 6" id="KW-0249">Electron transport</keyword>
<evidence type="ECO:0000313" key="8">
    <source>
        <dbReference type="Proteomes" id="UP000054870"/>
    </source>
</evidence>
<evidence type="ECO:0000256" key="6">
    <source>
        <dbReference type="RuleBase" id="RU368020"/>
    </source>
</evidence>
<dbReference type="PANTHER" id="PTHR36923:SF3">
    <property type="entry name" value="FERREDOXIN"/>
    <property type="match status" value="1"/>
</dbReference>
<name>A0A158C958_9BURK</name>
<dbReference type="InterPro" id="IPR001080">
    <property type="entry name" value="3Fe4S_ferredoxin"/>
</dbReference>
<keyword evidence="5 6" id="KW-0411">Iron-sulfur</keyword>
<dbReference type="OrthoDB" id="9803319at2"/>
<dbReference type="Proteomes" id="UP000054870">
    <property type="component" value="Unassembled WGS sequence"/>
</dbReference>
<dbReference type="InterPro" id="IPR051269">
    <property type="entry name" value="Fe-S_cluster_ET"/>
</dbReference>
<comment type="function">
    <text evidence="6">Ferredoxins are iron-sulfur proteins that transfer electrons in a wide variety of metabolic reactions.</text>
</comment>
<keyword evidence="8" id="KW-1185">Reference proteome</keyword>
<dbReference type="GO" id="GO:0009055">
    <property type="term" value="F:electron transfer activity"/>
    <property type="evidence" value="ECO:0007669"/>
    <property type="project" value="UniProtKB-UniRule"/>
</dbReference>